<protein>
    <recommendedName>
        <fullName evidence="3">ATP-binding protein</fullName>
    </recommendedName>
</protein>
<evidence type="ECO:0000313" key="1">
    <source>
        <dbReference type="EMBL" id="TXK64295.1"/>
    </source>
</evidence>
<dbReference type="RefSeq" id="WP_147891107.1">
    <property type="nucleotide sequence ID" value="NZ_VRTS01000003.1"/>
</dbReference>
<dbReference type="OrthoDB" id="5522963at2"/>
<evidence type="ECO:0000313" key="2">
    <source>
        <dbReference type="Proteomes" id="UP000321248"/>
    </source>
</evidence>
<dbReference type="Pfam" id="PF14516">
    <property type="entry name" value="AAA_35"/>
    <property type="match status" value="1"/>
</dbReference>
<organism evidence="1 2">
    <name type="scientific">Alkalisalibacterium limincola</name>
    <dbReference type="NCBI Taxonomy" id="2699169"/>
    <lineage>
        <taxon>Bacteria</taxon>
        <taxon>Pseudomonadati</taxon>
        <taxon>Pseudomonadota</taxon>
        <taxon>Gammaproteobacteria</taxon>
        <taxon>Lysobacterales</taxon>
        <taxon>Lysobacteraceae</taxon>
        <taxon>Alkalisalibacterium</taxon>
    </lineage>
</organism>
<dbReference type="EMBL" id="VRTS01000003">
    <property type="protein sequence ID" value="TXK64295.1"/>
    <property type="molecule type" value="Genomic_DNA"/>
</dbReference>
<sequence>MTVVAGPVPVDSDLYIEREFDKKVWGSLTRGESVVLLGPRQHGKTSSLLRLRLRLKEAGFTVALIDLQKLPASYTFRILLEWVANEVASEVGVTSFVKPQGLDAESLHKWFGCVIPDGHSRIAFLIDEASGISDESIRNAFYAQIRAFNAAAKSSPG</sequence>
<gene>
    <name evidence="1" type="ORF">FU658_05160</name>
</gene>
<dbReference type="AlphaFoldDB" id="A0A5C8KYE9"/>
<accession>A0A5C8KYE9</accession>
<name>A0A5C8KYE9_9GAMM</name>
<dbReference type="Proteomes" id="UP000321248">
    <property type="component" value="Unassembled WGS sequence"/>
</dbReference>
<comment type="caution">
    <text evidence="1">The sequence shown here is derived from an EMBL/GenBank/DDBJ whole genome shotgun (WGS) entry which is preliminary data.</text>
</comment>
<dbReference type="InterPro" id="IPR027417">
    <property type="entry name" value="P-loop_NTPase"/>
</dbReference>
<reference evidence="1 2" key="1">
    <citation type="submission" date="2019-08" db="EMBL/GenBank/DDBJ databases">
        <authorList>
            <person name="Karlyshev A.V."/>
        </authorList>
    </citation>
    <scope>NUCLEOTIDE SEQUENCE [LARGE SCALE GENOMIC DNA]</scope>
    <source>
        <strain evidence="1 2">Alg18-2.2</strain>
    </source>
</reference>
<dbReference type="SUPFAM" id="SSF52540">
    <property type="entry name" value="P-loop containing nucleoside triphosphate hydrolases"/>
    <property type="match status" value="1"/>
</dbReference>
<keyword evidence="2" id="KW-1185">Reference proteome</keyword>
<proteinExistence type="predicted"/>
<evidence type="ECO:0008006" key="3">
    <source>
        <dbReference type="Google" id="ProtNLM"/>
    </source>
</evidence>
<dbReference type="Gene3D" id="3.40.50.300">
    <property type="entry name" value="P-loop containing nucleotide triphosphate hydrolases"/>
    <property type="match status" value="1"/>
</dbReference>